<name>A0AAD5KGX4_9FUNG</name>
<evidence type="ECO:0000313" key="4">
    <source>
        <dbReference type="Proteomes" id="UP001209540"/>
    </source>
</evidence>
<reference evidence="3" key="2">
    <citation type="submission" date="2023-02" db="EMBL/GenBank/DDBJ databases">
        <authorList>
            <consortium name="DOE Joint Genome Institute"/>
            <person name="Mondo S.J."/>
            <person name="Chang Y."/>
            <person name="Wang Y."/>
            <person name="Ahrendt S."/>
            <person name="Andreopoulos W."/>
            <person name="Barry K."/>
            <person name="Beard J."/>
            <person name="Benny G.L."/>
            <person name="Blankenship S."/>
            <person name="Bonito G."/>
            <person name="Cuomo C."/>
            <person name="Desiro A."/>
            <person name="Gervers K.A."/>
            <person name="Hundley H."/>
            <person name="Kuo A."/>
            <person name="LaButti K."/>
            <person name="Lang B.F."/>
            <person name="Lipzen A."/>
            <person name="O'Donnell K."/>
            <person name="Pangilinan J."/>
            <person name="Reynolds N."/>
            <person name="Sandor L."/>
            <person name="Smith M.W."/>
            <person name="Tsang A."/>
            <person name="Grigoriev I.V."/>
            <person name="Stajich J.E."/>
            <person name="Spatafora J.W."/>
        </authorList>
    </citation>
    <scope>NUCLEOTIDE SEQUENCE</scope>
    <source>
        <strain evidence="3">RSA 2281</strain>
    </source>
</reference>
<dbReference type="InterPro" id="IPR036005">
    <property type="entry name" value="Creatinase/aminopeptidase-like"/>
</dbReference>
<dbReference type="InterPro" id="IPR000994">
    <property type="entry name" value="Pept_M24"/>
</dbReference>
<reference evidence="3" key="1">
    <citation type="journal article" date="2022" name="IScience">
        <title>Evolution of zygomycete secretomes and the origins of terrestrial fungal ecologies.</title>
        <authorList>
            <person name="Chang Y."/>
            <person name="Wang Y."/>
            <person name="Mondo S."/>
            <person name="Ahrendt S."/>
            <person name="Andreopoulos W."/>
            <person name="Barry K."/>
            <person name="Beard J."/>
            <person name="Benny G.L."/>
            <person name="Blankenship S."/>
            <person name="Bonito G."/>
            <person name="Cuomo C."/>
            <person name="Desiro A."/>
            <person name="Gervers K.A."/>
            <person name="Hundley H."/>
            <person name="Kuo A."/>
            <person name="LaButti K."/>
            <person name="Lang B.F."/>
            <person name="Lipzen A."/>
            <person name="O'Donnell K."/>
            <person name="Pangilinan J."/>
            <person name="Reynolds N."/>
            <person name="Sandor L."/>
            <person name="Smith M.E."/>
            <person name="Tsang A."/>
            <person name="Grigoriev I.V."/>
            <person name="Stajich J.E."/>
            <person name="Spatafora J.W."/>
        </authorList>
    </citation>
    <scope>NUCLEOTIDE SEQUENCE</scope>
    <source>
        <strain evidence="3">RSA 2281</strain>
    </source>
</reference>
<dbReference type="InterPro" id="IPR036390">
    <property type="entry name" value="WH_DNA-bd_sf"/>
</dbReference>
<sequence>MEVAMTNYTPSKFAADNALTSVDVVEKYKLSANIVNAVLPQVLDKIAVGISVCDLCQYGDDLIAAYADGMYKSMERGIAVPTCVSVNNYVQYMSPLADTDYSLQPGDVVKVELGAHINGYIATAAHTLVVNPNPQQPIQGPAADVVCAAYCAQEAALRLLRPGVKASEITRAITEVGLYYRCQPVEGTYSSPMKRFVLRGGKDIENRFATDMFVEDLERFDFEIEANQVYQLNIVMTTGNGKTKPAEHKPCVFQRDVNKSYQLKMKAARTAYNEINSKYTVFPFASRSLSSNQARLGLTSLAQHELITPYTPMRSAQKSDLVAQFKLTVLVTPKGLIRTTLPMALPYVHSQYNIPEQTPTAQILASELPLEIIKPVNEKALPQININFGEHRIAVNSDFLFLL</sequence>
<evidence type="ECO:0000256" key="1">
    <source>
        <dbReference type="ARBA" id="ARBA00007319"/>
    </source>
</evidence>
<keyword evidence="4" id="KW-1185">Reference proteome</keyword>
<dbReference type="SUPFAM" id="SSF55920">
    <property type="entry name" value="Creatinase/aminopeptidase"/>
    <property type="match status" value="1"/>
</dbReference>
<dbReference type="Gene3D" id="3.90.230.10">
    <property type="entry name" value="Creatinase/methionine aminopeptidase superfamily"/>
    <property type="match status" value="1"/>
</dbReference>
<dbReference type="Proteomes" id="UP001209540">
    <property type="component" value="Unassembled WGS sequence"/>
</dbReference>
<proteinExistence type="inferred from homology"/>
<dbReference type="AlphaFoldDB" id="A0AAD5KGX4"/>
<dbReference type="InterPro" id="IPR047113">
    <property type="entry name" value="PA2G4/ARX1"/>
</dbReference>
<comment type="similarity">
    <text evidence="1">Belongs to the peptidase M24 family.</text>
</comment>
<evidence type="ECO:0000313" key="3">
    <source>
        <dbReference type="EMBL" id="KAI9271685.1"/>
    </source>
</evidence>
<dbReference type="SUPFAM" id="SSF46785">
    <property type="entry name" value="Winged helix' DNA-binding domain"/>
    <property type="match status" value="1"/>
</dbReference>
<dbReference type="InterPro" id="IPR036388">
    <property type="entry name" value="WH-like_DNA-bd_sf"/>
</dbReference>
<comment type="caution">
    <text evidence="3">The sequence shown here is derived from an EMBL/GenBank/DDBJ whole genome shotgun (WGS) entry which is preliminary data.</text>
</comment>
<gene>
    <name evidence="3" type="ORF">BDA99DRAFT_433167</name>
</gene>
<dbReference type="Pfam" id="PF00557">
    <property type="entry name" value="Peptidase_M24"/>
    <property type="match status" value="1"/>
</dbReference>
<dbReference type="EMBL" id="JAIXMP010000006">
    <property type="protein sequence ID" value="KAI9271685.1"/>
    <property type="molecule type" value="Genomic_DNA"/>
</dbReference>
<dbReference type="PANTHER" id="PTHR10804">
    <property type="entry name" value="PROTEASE FAMILY M24 METHIONYL AMINOPEPTIDASE, AMINOPEPTIDASE P"/>
    <property type="match status" value="1"/>
</dbReference>
<feature type="domain" description="Peptidase M24" evidence="2">
    <location>
        <begin position="27"/>
        <end position="176"/>
    </location>
</feature>
<dbReference type="CDD" id="cd01089">
    <property type="entry name" value="PA2G4-like"/>
    <property type="match status" value="1"/>
</dbReference>
<organism evidence="3 4">
    <name type="scientific">Phascolomyces articulosus</name>
    <dbReference type="NCBI Taxonomy" id="60185"/>
    <lineage>
        <taxon>Eukaryota</taxon>
        <taxon>Fungi</taxon>
        <taxon>Fungi incertae sedis</taxon>
        <taxon>Mucoromycota</taxon>
        <taxon>Mucoromycotina</taxon>
        <taxon>Mucoromycetes</taxon>
        <taxon>Mucorales</taxon>
        <taxon>Lichtheimiaceae</taxon>
        <taxon>Phascolomyces</taxon>
    </lineage>
</organism>
<dbReference type="PANTHER" id="PTHR10804:SF11">
    <property type="entry name" value="PROLIFERATION-ASSOCIATED PROTEIN 2G4"/>
    <property type="match status" value="1"/>
</dbReference>
<dbReference type="Gene3D" id="1.10.10.10">
    <property type="entry name" value="Winged helix-like DNA-binding domain superfamily/Winged helix DNA-binding domain"/>
    <property type="match status" value="1"/>
</dbReference>
<evidence type="ECO:0000259" key="2">
    <source>
        <dbReference type="Pfam" id="PF00557"/>
    </source>
</evidence>
<dbReference type="FunFam" id="1.10.10.10:FF:000029">
    <property type="entry name" value="Proliferation-associated 2G4, a"/>
    <property type="match status" value="1"/>
</dbReference>
<accession>A0AAD5KGX4</accession>
<protein>
    <submittedName>
        <fullName evidence="3">Peptidase M24, structural domain-containing protein</fullName>
    </submittedName>
</protein>